<proteinExistence type="predicted"/>
<comment type="caution">
    <text evidence="2">The sequence shown here is derived from an EMBL/GenBank/DDBJ whole genome shotgun (WGS) entry which is preliminary data.</text>
</comment>
<dbReference type="Proteomes" id="UP000419144">
    <property type="component" value="Unassembled WGS sequence"/>
</dbReference>
<gene>
    <name evidence="2" type="ORF">LtaPh_3036600</name>
</gene>
<keyword evidence="3" id="KW-1185">Reference proteome</keyword>
<dbReference type="OrthoDB" id="273287at2759"/>
<evidence type="ECO:0000313" key="2">
    <source>
        <dbReference type="EMBL" id="GET90976.1"/>
    </source>
</evidence>
<reference evidence="2" key="1">
    <citation type="submission" date="2019-11" db="EMBL/GenBank/DDBJ databases">
        <title>Leishmania tarentolae CDS.</title>
        <authorList>
            <person name="Goto Y."/>
            <person name="Yamagishi J."/>
        </authorList>
    </citation>
    <scope>NUCLEOTIDE SEQUENCE [LARGE SCALE GENOMIC DNA]</scope>
    <source>
        <strain evidence="2">Parrot Tar II</strain>
    </source>
</reference>
<feature type="compositionally biased region" description="Pro residues" evidence="1">
    <location>
        <begin position="63"/>
        <end position="72"/>
    </location>
</feature>
<feature type="region of interest" description="Disordered" evidence="1">
    <location>
        <begin position="47"/>
        <end position="77"/>
    </location>
</feature>
<feature type="region of interest" description="Disordered" evidence="1">
    <location>
        <begin position="243"/>
        <end position="270"/>
    </location>
</feature>
<feature type="compositionally biased region" description="Polar residues" evidence="1">
    <location>
        <begin position="243"/>
        <end position="258"/>
    </location>
</feature>
<organism evidence="2 3">
    <name type="scientific">Leishmania tarentolae</name>
    <name type="common">Sauroleishmania tarentolae</name>
    <dbReference type="NCBI Taxonomy" id="5689"/>
    <lineage>
        <taxon>Eukaryota</taxon>
        <taxon>Discoba</taxon>
        <taxon>Euglenozoa</taxon>
        <taxon>Kinetoplastea</taxon>
        <taxon>Metakinetoplastina</taxon>
        <taxon>Trypanosomatida</taxon>
        <taxon>Trypanosomatidae</taxon>
        <taxon>Leishmaniinae</taxon>
        <taxon>Leishmania</taxon>
        <taxon>lizard Leishmania</taxon>
    </lineage>
</organism>
<protein>
    <submittedName>
        <fullName evidence="2">Uncharacterized protein</fullName>
    </submittedName>
</protein>
<evidence type="ECO:0000313" key="3">
    <source>
        <dbReference type="Proteomes" id="UP000419144"/>
    </source>
</evidence>
<feature type="compositionally biased region" description="Low complexity" evidence="1">
    <location>
        <begin position="100"/>
        <end position="148"/>
    </location>
</feature>
<feature type="region of interest" description="Disordered" evidence="1">
    <location>
        <begin position="94"/>
        <end position="178"/>
    </location>
</feature>
<dbReference type="AlphaFoldDB" id="A0A640KMN9"/>
<feature type="compositionally biased region" description="Polar residues" evidence="1">
    <location>
        <begin position="163"/>
        <end position="178"/>
    </location>
</feature>
<dbReference type="EMBL" id="BLBS01000043">
    <property type="protein sequence ID" value="GET90976.1"/>
    <property type="molecule type" value="Genomic_DNA"/>
</dbReference>
<sequence>MIEGSKKYEEASLRGITRHHVWKSRTSDLTVVNLRDPTELLQIQDPQASAQVAEPKRAAAASPSPPLRPPLTRPVTGKQESLNALLAKLQLCRPTQEPTSHSSAAAKASPQSSANTAPSTAPSAAAPIAQQSTGRVTSPAAAASPATVMPEVSDPSFPDPKESSSSPSGQFEFITGTNIPGQGVVKKTEAVDESSSMALFHDPLWGGSVDAFTLPRASKPSPKPQLRASLSELYASAVSNSTSAFTSDPALTSQTQKVMSPPVATMTASPMPTTMASSAMPIMSGLVQPPTPPQLNTPFPMYTLPIQYLAQQPHFPTGMVYNAPNFFPYGAAPMMMTQPQHIPQGYAIPAAAMVRPGTNVKAMPFVPGNTI</sequence>
<name>A0A640KMN9_LEITA</name>
<evidence type="ECO:0000256" key="1">
    <source>
        <dbReference type="SAM" id="MobiDB-lite"/>
    </source>
</evidence>
<dbReference type="VEuPathDB" id="TriTrypDB:LtaPh_3036600"/>
<accession>A0A640KMN9</accession>